<evidence type="ECO:0000256" key="1">
    <source>
        <dbReference type="SAM" id="Phobius"/>
    </source>
</evidence>
<keyword evidence="3" id="KW-1185">Reference proteome</keyword>
<evidence type="ECO:0000313" key="2">
    <source>
        <dbReference type="EMBL" id="GLX68029.1"/>
    </source>
</evidence>
<gene>
    <name evidence="2" type="ORF">MU1_23740</name>
</gene>
<comment type="caution">
    <text evidence="2">The sequence shown here is derived from an EMBL/GenBank/DDBJ whole genome shotgun (WGS) entry which is preliminary data.</text>
</comment>
<dbReference type="EMBL" id="BSSQ01000010">
    <property type="protein sequence ID" value="GLX68029.1"/>
    <property type="molecule type" value="Genomic_DNA"/>
</dbReference>
<keyword evidence="1" id="KW-0472">Membrane</keyword>
<keyword evidence="1" id="KW-1133">Transmembrane helix</keyword>
<keyword evidence="1" id="KW-0812">Transmembrane</keyword>
<name>A0ABQ6GAM4_9BACL</name>
<accession>A0ABQ6GAM4</accession>
<organism evidence="2 3">
    <name type="scientific">Paenibacillus glycanilyticus</name>
    <dbReference type="NCBI Taxonomy" id="126569"/>
    <lineage>
        <taxon>Bacteria</taxon>
        <taxon>Bacillati</taxon>
        <taxon>Bacillota</taxon>
        <taxon>Bacilli</taxon>
        <taxon>Bacillales</taxon>
        <taxon>Paenibacillaceae</taxon>
        <taxon>Paenibacillus</taxon>
    </lineage>
</organism>
<reference evidence="2 3" key="1">
    <citation type="submission" date="2023-03" db="EMBL/GenBank/DDBJ databases">
        <title>Draft genome sequence of the bacteria which degrade cell wall of Tricholomamatutake.</title>
        <authorList>
            <person name="Konishi Y."/>
            <person name="Fukuta Y."/>
            <person name="Shirasaka N."/>
        </authorList>
    </citation>
    <scope>NUCLEOTIDE SEQUENCE [LARGE SCALE GENOMIC DNA]</scope>
    <source>
        <strain evidence="3">mu1</strain>
    </source>
</reference>
<proteinExistence type="predicted"/>
<evidence type="ECO:0000313" key="3">
    <source>
        <dbReference type="Proteomes" id="UP001157114"/>
    </source>
</evidence>
<sequence>MQDNHGLCATFVHLICINFKRVYFAQGDGREMVFIKILSFAGAIALSIYVYYLYDKAFKGKNEKPKK</sequence>
<feature type="transmembrane region" description="Helical" evidence="1">
    <location>
        <begin position="33"/>
        <end position="54"/>
    </location>
</feature>
<protein>
    <submittedName>
        <fullName evidence="2">Uncharacterized protein</fullName>
    </submittedName>
</protein>
<dbReference type="Proteomes" id="UP001157114">
    <property type="component" value="Unassembled WGS sequence"/>
</dbReference>